<feature type="repeat" description="ANK" evidence="3">
    <location>
        <begin position="219"/>
        <end position="251"/>
    </location>
</feature>
<evidence type="ECO:0000256" key="1">
    <source>
        <dbReference type="ARBA" id="ARBA00022737"/>
    </source>
</evidence>
<dbReference type="PROSITE" id="PS50088">
    <property type="entry name" value="ANK_REPEAT"/>
    <property type="match status" value="4"/>
</dbReference>
<dbReference type="InterPro" id="IPR036770">
    <property type="entry name" value="Ankyrin_rpt-contain_sf"/>
</dbReference>
<dbReference type="Gene3D" id="1.25.40.20">
    <property type="entry name" value="Ankyrin repeat-containing domain"/>
    <property type="match status" value="2"/>
</dbReference>
<dbReference type="PANTHER" id="PTHR24161:SF124">
    <property type="entry name" value="TRANSIENT RECEPTOR POTENTIAL CHANNEL PYREXIA"/>
    <property type="match status" value="1"/>
</dbReference>
<proteinExistence type="predicted"/>
<dbReference type="Pfam" id="PF00023">
    <property type="entry name" value="Ank"/>
    <property type="match status" value="1"/>
</dbReference>
<dbReference type="InterPro" id="IPR002110">
    <property type="entry name" value="Ankyrin_rpt"/>
</dbReference>
<gene>
    <name evidence="4" type="ORF">SCF082_LOCUS990</name>
</gene>
<keyword evidence="2 3" id="KW-0040">ANK repeat</keyword>
<keyword evidence="5" id="KW-1185">Reference proteome</keyword>
<name>A0ABP0HBR3_9DINO</name>
<dbReference type="PANTHER" id="PTHR24161">
    <property type="entry name" value="ANK_REP_REGION DOMAIN-CONTAINING PROTEIN-RELATED"/>
    <property type="match status" value="1"/>
</dbReference>
<sequence length="471" mass="52136">MALVVRWAASGEEVARFDTSAFQALQETGGRTVKALKLELQCRLSTSRFRLRLVRQQDCVEMHDQELLAVPLELKLVVLSCLPPDEEQDELFILACQEGCLEEVERCLQRPQDPNTLDDGWSALHTAAEHGHLEVVRTLLEAQACCNTAHGGISPLHCASIGGYTEVTRLLLQTKVSCDQVTSGRGASPLHWAAEKGHPEVVRLLVEARASCDLSTTDDGSTSLHFAARNGNLESVRLLVDARASLNRTTTDGDMTPLQLASLNGHTELMCFLLTSRASCHVAAKDGRTPVQLAMEHDDVELVLCVMQDAFKLKRPRTDGQPMPLKAIEDPRLLGRAWAQRHYELSAEQGNAFSELRLGDFAYYGWGLRFHEEDEVNGSWLTQQESDLELSLAHYRRTAQMRISGEWMQSFVARASFNLGFMYQFGIGVEQDLPMAGRFYGQGAEADPGGVQTPITIMSTVLSFQSYLVGS</sequence>
<dbReference type="Pfam" id="PF12796">
    <property type="entry name" value="Ank_2"/>
    <property type="match status" value="2"/>
</dbReference>
<dbReference type="SMART" id="SM00671">
    <property type="entry name" value="SEL1"/>
    <property type="match status" value="1"/>
</dbReference>
<dbReference type="Gene3D" id="1.25.40.10">
    <property type="entry name" value="Tetratricopeptide repeat domain"/>
    <property type="match status" value="1"/>
</dbReference>
<keyword evidence="1" id="KW-0677">Repeat</keyword>
<evidence type="ECO:0000256" key="2">
    <source>
        <dbReference type="ARBA" id="ARBA00023043"/>
    </source>
</evidence>
<dbReference type="SMART" id="SM00248">
    <property type="entry name" value="ANK"/>
    <property type="match status" value="7"/>
</dbReference>
<dbReference type="SUPFAM" id="SSF48403">
    <property type="entry name" value="Ankyrin repeat"/>
    <property type="match status" value="1"/>
</dbReference>
<protein>
    <submittedName>
        <fullName evidence="4">Ankyrin-1 (ANK-1) (Ankyrin-R) (Erythrocyte ankyrin)</fullName>
    </submittedName>
</protein>
<dbReference type="InterPro" id="IPR006597">
    <property type="entry name" value="Sel1-like"/>
</dbReference>
<accession>A0ABP0HBR3</accession>
<dbReference type="EMBL" id="CAXAMM010000447">
    <property type="protein sequence ID" value="CAK8987480.1"/>
    <property type="molecule type" value="Genomic_DNA"/>
</dbReference>
<feature type="repeat" description="ANK" evidence="3">
    <location>
        <begin position="185"/>
        <end position="217"/>
    </location>
</feature>
<dbReference type="Proteomes" id="UP001642464">
    <property type="component" value="Unassembled WGS sequence"/>
</dbReference>
<feature type="repeat" description="ANK" evidence="3">
    <location>
        <begin position="151"/>
        <end position="183"/>
    </location>
</feature>
<evidence type="ECO:0000313" key="5">
    <source>
        <dbReference type="Proteomes" id="UP001642464"/>
    </source>
</evidence>
<reference evidence="4 5" key="1">
    <citation type="submission" date="2024-02" db="EMBL/GenBank/DDBJ databases">
        <authorList>
            <person name="Chen Y."/>
            <person name="Shah S."/>
            <person name="Dougan E. K."/>
            <person name="Thang M."/>
            <person name="Chan C."/>
        </authorList>
    </citation>
    <scope>NUCLEOTIDE SEQUENCE [LARGE SCALE GENOMIC DNA]</scope>
</reference>
<dbReference type="InterPro" id="IPR011990">
    <property type="entry name" value="TPR-like_helical_dom_sf"/>
</dbReference>
<comment type="caution">
    <text evidence="4">The sequence shown here is derived from an EMBL/GenBank/DDBJ whole genome shotgun (WGS) entry which is preliminary data.</text>
</comment>
<evidence type="ECO:0000313" key="4">
    <source>
        <dbReference type="EMBL" id="CAK8987480.1"/>
    </source>
</evidence>
<organism evidence="4 5">
    <name type="scientific">Durusdinium trenchii</name>
    <dbReference type="NCBI Taxonomy" id="1381693"/>
    <lineage>
        <taxon>Eukaryota</taxon>
        <taxon>Sar</taxon>
        <taxon>Alveolata</taxon>
        <taxon>Dinophyceae</taxon>
        <taxon>Suessiales</taxon>
        <taxon>Symbiodiniaceae</taxon>
        <taxon>Durusdinium</taxon>
    </lineage>
</organism>
<evidence type="ECO:0000256" key="3">
    <source>
        <dbReference type="PROSITE-ProRule" id="PRU00023"/>
    </source>
</evidence>
<dbReference type="PROSITE" id="PS50297">
    <property type="entry name" value="ANK_REP_REGION"/>
    <property type="match status" value="3"/>
</dbReference>
<feature type="repeat" description="ANK" evidence="3">
    <location>
        <begin position="119"/>
        <end position="151"/>
    </location>
</feature>
<dbReference type="SUPFAM" id="SSF81901">
    <property type="entry name" value="HCP-like"/>
    <property type="match status" value="1"/>
</dbReference>